<dbReference type="OrthoDB" id="4139357at2759"/>
<evidence type="ECO:0000256" key="5">
    <source>
        <dbReference type="ARBA" id="ARBA00022989"/>
    </source>
</evidence>
<dbReference type="Pfam" id="PF07690">
    <property type="entry name" value="MFS_1"/>
    <property type="match status" value="1"/>
</dbReference>
<comment type="similarity">
    <text evidence="2">Belongs to the major facilitator superfamily.</text>
</comment>
<feature type="transmembrane region" description="Helical" evidence="8">
    <location>
        <begin position="160"/>
        <end position="178"/>
    </location>
</feature>
<evidence type="ECO:0000256" key="1">
    <source>
        <dbReference type="ARBA" id="ARBA00004141"/>
    </source>
</evidence>
<dbReference type="Gene3D" id="1.20.1250.20">
    <property type="entry name" value="MFS general substrate transporter like domains"/>
    <property type="match status" value="1"/>
</dbReference>
<dbReference type="GO" id="GO:0016020">
    <property type="term" value="C:membrane"/>
    <property type="evidence" value="ECO:0007669"/>
    <property type="project" value="UniProtKB-SubCell"/>
</dbReference>
<dbReference type="AlphaFoldDB" id="A0A2T2NSZ7"/>
<organism evidence="10 11">
    <name type="scientific">Corynespora cassiicola Philippines</name>
    <dbReference type="NCBI Taxonomy" id="1448308"/>
    <lineage>
        <taxon>Eukaryota</taxon>
        <taxon>Fungi</taxon>
        <taxon>Dikarya</taxon>
        <taxon>Ascomycota</taxon>
        <taxon>Pezizomycotina</taxon>
        <taxon>Dothideomycetes</taxon>
        <taxon>Pleosporomycetidae</taxon>
        <taxon>Pleosporales</taxon>
        <taxon>Corynesporascaceae</taxon>
        <taxon>Corynespora</taxon>
    </lineage>
</organism>
<dbReference type="PANTHER" id="PTHR23511:SF5">
    <property type="entry name" value="MAJOR FACILITATOR-TYPE TRANSPORTER HXNZ-RELATED"/>
    <property type="match status" value="1"/>
</dbReference>
<keyword evidence="11" id="KW-1185">Reference proteome</keyword>
<dbReference type="EMBL" id="KZ678133">
    <property type="protein sequence ID" value="PSN68533.1"/>
    <property type="molecule type" value="Genomic_DNA"/>
</dbReference>
<evidence type="ECO:0000256" key="3">
    <source>
        <dbReference type="ARBA" id="ARBA00022448"/>
    </source>
</evidence>
<dbReference type="FunFam" id="1.20.1250.20:FF:000171">
    <property type="entry name" value="MFS general substrate transporter"/>
    <property type="match status" value="1"/>
</dbReference>
<gene>
    <name evidence="10" type="ORF">BS50DRAFT_571786</name>
</gene>
<keyword evidence="5 8" id="KW-1133">Transmembrane helix</keyword>
<evidence type="ECO:0000256" key="2">
    <source>
        <dbReference type="ARBA" id="ARBA00008335"/>
    </source>
</evidence>
<reference evidence="10 11" key="1">
    <citation type="journal article" date="2018" name="Front. Microbiol.">
        <title>Genome-Wide Analysis of Corynespora cassiicola Leaf Fall Disease Putative Effectors.</title>
        <authorList>
            <person name="Lopez D."/>
            <person name="Ribeiro S."/>
            <person name="Label P."/>
            <person name="Fumanal B."/>
            <person name="Venisse J.S."/>
            <person name="Kohler A."/>
            <person name="de Oliveira R.R."/>
            <person name="Labutti K."/>
            <person name="Lipzen A."/>
            <person name="Lail K."/>
            <person name="Bauer D."/>
            <person name="Ohm R.A."/>
            <person name="Barry K.W."/>
            <person name="Spatafora J."/>
            <person name="Grigoriev I.V."/>
            <person name="Martin F.M."/>
            <person name="Pujade-Renaud V."/>
        </authorList>
    </citation>
    <scope>NUCLEOTIDE SEQUENCE [LARGE SCALE GENOMIC DNA]</scope>
    <source>
        <strain evidence="10 11">Philippines</strain>
    </source>
</reference>
<feature type="transmembrane region" description="Helical" evidence="8">
    <location>
        <begin position="399"/>
        <end position="419"/>
    </location>
</feature>
<feature type="region of interest" description="Disordered" evidence="7">
    <location>
        <begin position="27"/>
        <end position="71"/>
    </location>
</feature>
<dbReference type="Proteomes" id="UP000240883">
    <property type="component" value="Unassembled WGS sequence"/>
</dbReference>
<evidence type="ECO:0000256" key="4">
    <source>
        <dbReference type="ARBA" id="ARBA00022692"/>
    </source>
</evidence>
<feature type="transmembrane region" description="Helical" evidence="8">
    <location>
        <begin position="290"/>
        <end position="315"/>
    </location>
</feature>
<feature type="compositionally biased region" description="Basic and acidic residues" evidence="7">
    <location>
        <begin position="44"/>
        <end position="71"/>
    </location>
</feature>
<name>A0A2T2NSZ7_CORCC</name>
<sequence length="586" mass="63862">MPFFTNPFKRHDVSEFQGVLVPLQQATHRTSVTRRPSVVSATSPERDEKRETGENGEKTARDSDSGIDHGTGETVAVGLTIEQLRAEVEEDLAANDQHSAYDRKSKVINRAIQDIGMGRYQWQLFVLCGCGWMADNLWLQGVALTLPKLSLEFGVSESEIRYTTLALFIGLCIGASFWGTASDIVGRRLAFNFTLLLAGAFGLAAGGGPNWIGTSALFACLGLGVGGNLPVDGALFLEFLPFSSGNLLTLLSVFWPIGQLISSLLAWAFIPNFSCEAGAEVCERADNWGWRYFVLTLGAITFVMFIARFFFFHLFESPKFLLSRGRQAEAVAVVHGIAYHNRTTTWLTEEILNEIGGDPEIVEDAKLSTIQIIQRSLGKFSTQRIAPLFSSRKLGMTTALLWFQWTTIGMAYPLFNAFLPQYLANSGGNGAPTATNIVYRNYAITSIVGVPGSFIACYTVDIKYIGRKGTMAIATVVTGIFLFCFTISSDPDFQLAFTCLEAFFQNIMYGVLYAYTPEVFPAPNRGTGTGISSFLNRVSGLCAPIVAINASSASPKAPIYASGGLFLAAFISMLLLPIETRGKQTL</sequence>
<feature type="domain" description="Major facilitator superfamily (MFS) profile" evidence="9">
    <location>
        <begin position="124"/>
        <end position="581"/>
    </location>
</feature>
<proteinExistence type="inferred from homology"/>
<accession>A0A2T2NSZ7</accession>
<keyword evidence="3" id="KW-0813">Transport</keyword>
<feature type="transmembrane region" description="Helical" evidence="8">
    <location>
        <begin position="215"/>
        <end position="240"/>
    </location>
</feature>
<evidence type="ECO:0000256" key="8">
    <source>
        <dbReference type="SAM" id="Phobius"/>
    </source>
</evidence>
<feature type="transmembrane region" description="Helical" evidence="8">
    <location>
        <begin position="247"/>
        <end position="270"/>
    </location>
</feature>
<evidence type="ECO:0000256" key="7">
    <source>
        <dbReference type="SAM" id="MobiDB-lite"/>
    </source>
</evidence>
<evidence type="ECO:0000313" key="10">
    <source>
        <dbReference type="EMBL" id="PSN68533.1"/>
    </source>
</evidence>
<feature type="transmembrane region" description="Helical" evidence="8">
    <location>
        <begin position="472"/>
        <end position="489"/>
    </location>
</feature>
<keyword evidence="4 8" id="KW-0812">Transmembrane</keyword>
<feature type="transmembrane region" description="Helical" evidence="8">
    <location>
        <begin position="559"/>
        <end position="578"/>
    </location>
</feature>
<dbReference type="SUPFAM" id="SSF103473">
    <property type="entry name" value="MFS general substrate transporter"/>
    <property type="match status" value="1"/>
</dbReference>
<dbReference type="PROSITE" id="PS50850">
    <property type="entry name" value="MFS"/>
    <property type="match status" value="1"/>
</dbReference>
<dbReference type="InterPro" id="IPR011701">
    <property type="entry name" value="MFS"/>
</dbReference>
<evidence type="ECO:0000259" key="9">
    <source>
        <dbReference type="PROSITE" id="PS50850"/>
    </source>
</evidence>
<dbReference type="GO" id="GO:0022857">
    <property type="term" value="F:transmembrane transporter activity"/>
    <property type="evidence" value="ECO:0007669"/>
    <property type="project" value="InterPro"/>
</dbReference>
<dbReference type="PANTHER" id="PTHR23511">
    <property type="entry name" value="SYNAPTIC VESICLE GLYCOPROTEIN 2"/>
    <property type="match status" value="1"/>
</dbReference>
<evidence type="ECO:0000256" key="6">
    <source>
        <dbReference type="ARBA" id="ARBA00023136"/>
    </source>
</evidence>
<feature type="transmembrane region" description="Helical" evidence="8">
    <location>
        <begin position="439"/>
        <end position="460"/>
    </location>
</feature>
<dbReference type="InterPro" id="IPR036259">
    <property type="entry name" value="MFS_trans_sf"/>
</dbReference>
<feature type="compositionally biased region" description="Polar residues" evidence="7">
    <location>
        <begin position="27"/>
        <end position="43"/>
    </location>
</feature>
<protein>
    <submittedName>
        <fullName evidence="10">MFS general substrate transporter</fullName>
    </submittedName>
</protein>
<dbReference type="InterPro" id="IPR020846">
    <property type="entry name" value="MFS_dom"/>
</dbReference>
<comment type="subcellular location">
    <subcellularLocation>
        <location evidence="1">Membrane</location>
        <topology evidence="1">Multi-pass membrane protein</topology>
    </subcellularLocation>
</comment>
<feature type="transmembrane region" description="Helical" evidence="8">
    <location>
        <begin position="190"/>
        <end position="209"/>
    </location>
</feature>
<dbReference type="CDD" id="cd17316">
    <property type="entry name" value="MFS_SV2_like"/>
    <property type="match status" value="1"/>
</dbReference>
<keyword evidence="6 8" id="KW-0472">Membrane</keyword>
<evidence type="ECO:0000313" key="11">
    <source>
        <dbReference type="Proteomes" id="UP000240883"/>
    </source>
</evidence>